<dbReference type="Gene3D" id="3.40.190.10">
    <property type="entry name" value="Periplasmic binding protein-like II"/>
    <property type="match status" value="1"/>
</dbReference>
<evidence type="ECO:0000313" key="3">
    <source>
        <dbReference type="EMBL" id="GGG08934.1"/>
    </source>
</evidence>
<feature type="domain" description="Solute-binding protein family 5" evidence="2">
    <location>
        <begin position="87"/>
        <end position="462"/>
    </location>
</feature>
<organism evidence="3 4">
    <name type="scientific">Rhodococcoides trifolii</name>
    <dbReference type="NCBI Taxonomy" id="908250"/>
    <lineage>
        <taxon>Bacteria</taxon>
        <taxon>Bacillati</taxon>
        <taxon>Actinomycetota</taxon>
        <taxon>Actinomycetes</taxon>
        <taxon>Mycobacteriales</taxon>
        <taxon>Nocardiaceae</taxon>
        <taxon>Rhodococcoides</taxon>
    </lineage>
</organism>
<dbReference type="AlphaFoldDB" id="A0A917FVE6"/>
<evidence type="ECO:0000256" key="1">
    <source>
        <dbReference type="SAM" id="SignalP"/>
    </source>
</evidence>
<name>A0A917FVE6_9NOCA</name>
<gene>
    <name evidence="3" type="ORF">GCM10007304_23760</name>
</gene>
<dbReference type="GO" id="GO:1904680">
    <property type="term" value="F:peptide transmembrane transporter activity"/>
    <property type="evidence" value="ECO:0007669"/>
    <property type="project" value="TreeGrafter"/>
</dbReference>
<keyword evidence="1" id="KW-0732">Signal</keyword>
<reference evidence="3" key="1">
    <citation type="journal article" date="2014" name="Int. J. Syst. Evol. Microbiol.">
        <title>Complete genome sequence of Corynebacterium casei LMG S-19264T (=DSM 44701T), isolated from a smear-ripened cheese.</title>
        <authorList>
            <consortium name="US DOE Joint Genome Institute (JGI-PGF)"/>
            <person name="Walter F."/>
            <person name="Albersmeier A."/>
            <person name="Kalinowski J."/>
            <person name="Ruckert C."/>
        </authorList>
    </citation>
    <scope>NUCLEOTIDE SEQUENCE</scope>
    <source>
        <strain evidence="3">CCM 7905</strain>
    </source>
</reference>
<dbReference type="InterPro" id="IPR039424">
    <property type="entry name" value="SBP_5"/>
</dbReference>
<evidence type="ECO:0000313" key="4">
    <source>
        <dbReference type="Proteomes" id="UP000654257"/>
    </source>
</evidence>
<dbReference type="PANTHER" id="PTHR30290:SF65">
    <property type="entry name" value="MONOACYL PHOSPHATIDYLINOSITOL TETRAMANNOSIDE-BINDING PROTEIN LPQW-RELATED"/>
    <property type="match status" value="1"/>
</dbReference>
<comment type="caution">
    <text evidence="3">The sequence shown here is derived from an EMBL/GenBank/DDBJ whole genome shotgun (WGS) entry which is preliminary data.</text>
</comment>
<dbReference type="Gene3D" id="3.90.76.10">
    <property type="entry name" value="Dipeptide-binding Protein, Domain 1"/>
    <property type="match status" value="1"/>
</dbReference>
<dbReference type="PANTHER" id="PTHR30290">
    <property type="entry name" value="PERIPLASMIC BINDING COMPONENT OF ABC TRANSPORTER"/>
    <property type="match status" value="1"/>
</dbReference>
<dbReference type="Proteomes" id="UP000654257">
    <property type="component" value="Unassembled WGS sequence"/>
</dbReference>
<protein>
    <recommendedName>
        <fullName evidence="2">Solute-binding protein family 5 domain-containing protein</fullName>
    </recommendedName>
</protein>
<proteinExistence type="predicted"/>
<sequence>MRRSVALAAVAIIAAGTCLSACSSPEDKVPSIGYAIDNVITTYNAGTTAGSVSAAPQVLSRVLPGFTYLGPEGVPLADTDIGTSSIVAGDALTVAYTLSPASVWSDGVPMGCEDLVLAWTARSGKVRGAGGGPVFDAASTAGYADIDRIDCATGSKDALVHFAPGRNYVDWRSLFGATALMPAHIATAAADVPDLPIAVADNDTASLERVAQMWNTGWNLDPASFDPADFPSAGPYRIESYTAEDGLVLVPNEAWWGRAPETERIVVWPKGTDVTAKVTSSDVEVVDSAAATPSPSGFTDTVAPGWGIEQLVFATTGVFQNPAARRAFASCVPRTQLFDGAGNPGYDSAAAGGRGTAVVDSRMTVPGSLVYPTVAATAAERYRQPDTASATTGFAQAGVPNPTIRIGYLGPDDTRREIVAAIASACTPAGVAVVDAGSDRFLPTDLSSGQVDAVLVGTAGQAGATGSALAEADRFALRTGEATNFGRYSNGRIDAIVDQLAVDDSDATQAAIGTEAENILWNDMPTLPLFNAPRKTSTASGVENVMFNPTTAGTGWNMDRWVLLR</sequence>
<reference evidence="3" key="2">
    <citation type="submission" date="2020-09" db="EMBL/GenBank/DDBJ databases">
        <authorList>
            <person name="Sun Q."/>
            <person name="Sedlacek I."/>
        </authorList>
    </citation>
    <scope>NUCLEOTIDE SEQUENCE</scope>
    <source>
        <strain evidence="3">CCM 7905</strain>
    </source>
</reference>
<evidence type="ECO:0000259" key="2">
    <source>
        <dbReference type="Pfam" id="PF00496"/>
    </source>
</evidence>
<feature type="signal peptide" evidence="1">
    <location>
        <begin position="1"/>
        <end position="20"/>
    </location>
</feature>
<dbReference type="GO" id="GO:0015833">
    <property type="term" value="P:peptide transport"/>
    <property type="evidence" value="ECO:0007669"/>
    <property type="project" value="TreeGrafter"/>
</dbReference>
<dbReference type="RefSeq" id="WP_229745953.1">
    <property type="nucleotide sequence ID" value="NZ_BMCU01000002.1"/>
</dbReference>
<dbReference type="Pfam" id="PF00496">
    <property type="entry name" value="SBP_bac_5"/>
    <property type="match status" value="1"/>
</dbReference>
<accession>A0A917FVE6</accession>
<keyword evidence="4" id="KW-1185">Reference proteome</keyword>
<dbReference type="SUPFAM" id="SSF53850">
    <property type="entry name" value="Periplasmic binding protein-like II"/>
    <property type="match status" value="1"/>
</dbReference>
<dbReference type="Gene3D" id="3.10.105.10">
    <property type="entry name" value="Dipeptide-binding Protein, Domain 3"/>
    <property type="match status" value="1"/>
</dbReference>
<feature type="chain" id="PRO_5038546919" description="Solute-binding protein family 5 domain-containing protein" evidence="1">
    <location>
        <begin position="21"/>
        <end position="565"/>
    </location>
</feature>
<dbReference type="EMBL" id="BMCU01000002">
    <property type="protein sequence ID" value="GGG08934.1"/>
    <property type="molecule type" value="Genomic_DNA"/>
</dbReference>
<dbReference type="InterPro" id="IPR000914">
    <property type="entry name" value="SBP_5_dom"/>
</dbReference>